<sequence length="117" mass="12323">MFSSALKMATGGSGFNMGNADHSTIKESYDKINSGSDGDLKNKSEQTLGMASAYKAFQTFQEGGGNKSGDKNKLIAMAMSHAQDMYTSHSNKGGNANQQDTLATAAQAALRLFESAK</sequence>
<accession>A0ACC1LV75</accession>
<dbReference type="EMBL" id="JANBVB010002730">
    <property type="protein sequence ID" value="KAJ2882826.1"/>
    <property type="molecule type" value="Genomic_DNA"/>
</dbReference>
<proteinExistence type="predicted"/>
<evidence type="ECO:0000313" key="2">
    <source>
        <dbReference type="Proteomes" id="UP001139981"/>
    </source>
</evidence>
<name>A0ACC1LV75_9FUNG</name>
<evidence type="ECO:0000313" key="1">
    <source>
        <dbReference type="EMBL" id="KAJ2882826.1"/>
    </source>
</evidence>
<dbReference type="Proteomes" id="UP001139981">
    <property type="component" value="Unassembled WGS sequence"/>
</dbReference>
<protein>
    <submittedName>
        <fullName evidence="1">Uncharacterized protein</fullName>
    </submittedName>
</protein>
<comment type="caution">
    <text evidence="1">The sequence shown here is derived from an EMBL/GenBank/DDBJ whole genome shotgun (WGS) entry which is preliminary data.</text>
</comment>
<gene>
    <name evidence="1" type="ORF">IWW38_005613</name>
</gene>
<keyword evidence="2" id="KW-1185">Reference proteome</keyword>
<reference evidence="1" key="1">
    <citation type="submission" date="2022-07" db="EMBL/GenBank/DDBJ databases">
        <title>Phylogenomic reconstructions and comparative analyses of Kickxellomycotina fungi.</title>
        <authorList>
            <person name="Reynolds N.K."/>
            <person name="Stajich J.E."/>
            <person name="Barry K."/>
            <person name="Grigoriev I.V."/>
            <person name="Crous P."/>
            <person name="Smith M.E."/>
        </authorList>
    </citation>
    <scope>NUCLEOTIDE SEQUENCE</scope>
    <source>
        <strain evidence="1">CBS 190363</strain>
    </source>
</reference>
<organism evidence="1 2">
    <name type="scientific">Coemansia aciculifera</name>
    <dbReference type="NCBI Taxonomy" id="417176"/>
    <lineage>
        <taxon>Eukaryota</taxon>
        <taxon>Fungi</taxon>
        <taxon>Fungi incertae sedis</taxon>
        <taxon>Zoopagomycota</taxon>
        <taxon>Kickxellomycotina</taxon>
        <taxon>Kickxellomycetes</taxon>
        <taxon>Kickxellales</taxon>
        <taxon>Kickxellaceae</taxon>
        <taxon>Coemansia</taxon>
    </lineage>
</organism>